<dbReference type="Pfam" id="PF01844">
    <property type="entry name" value="HNH"/>
    <property type="match status" value="1"/>
</dbReference>
<keyword evidence="2" id="KW-0378">Hydrolase</keyword>
<dbReference type="PANTHER" id="PTHR33877">
    <property type="entry name" value="SLL1193 PROTEIN"/>
    <property type="match status" value="1"/>
</dbReference>
<feature type="domain" description="HNH nuclease" evidence="1">
    <location>
        <begin position="128"/>
        <end position="178"/>
    </location>
</feature>
<evidence type="ECO:0000259" key="1">
    <source>
        <dbReference type="SMART" id="SM00507"/>
    </source>
</evidence>
<dbReference type="SMART" id="SM00507">
    <property type="entry name" value="HNHc"/>
    <property type="match status" value="1"/>
</dbReference>
<gene>
    <name evidence="2" type="ORF">BDK92_7161</name>
</gene>
<dbReference type="CDD" id="cd00085">
    <property type="entry name" value="HNHc"/>
    <property type="match status" value="1"/>
</dbReference>
<dbReference type="GO" id="GO:0004519">
    <property type="term" value="F:endonuclease activity"/>
    <property type="evidence" value="ECO:0007669"/>
    <property type="project" value="UniProtKB-KW"/>
</dbReference>
<comment type="caution">
    <text evidence="2">The sequence shown here is derived from an EMBL/GenBank/DDBJ whole genome shotgun (WGS) entry which is preliminary data.</text>
</comment>
<sequence length="192" mass="20820">MDHEPVCMRAIDWVIDDAPVPAELAGTLVVIARACDDQGQGSSQPVAKIAKKTGKSVKQTQRDIARLRSLGLLLLGDQTLVHNLASGQRPTVYDVPLHIKGTKPVRAPRYSAERIAPEGVRRRPIPTAVRVAVFARDGDACIKCGSTHLLALDRIYPWSRGGPDTVENLRVLCGSCNSRKGARIEVIDDLAD</sequence>
<dbReference type="InterPro" id="IPR052892">
    <property type="entry name" value="NA-targeting_endonuclease"/>
</dbReference>
<protein>
    <submittedName>
        <fullName evidence="2">HNH endonuclease</fullName>
    </submittedName>
</protein>
<organism evidence="2 3">
    <name type="scientific">Micromonospora pisi</name>
    <dbReference type="NCBI Taxonomy" id="589240"/>
    <lineage>
        <taxon>Bacteria</taxon>
        <taxon>Bacillati</taxon>
        <taxon>Actinomycetota</taxon>
        <taxon>Actinomycetes</taxon>
        <taxon>Micromonosporales</taxon>
        <taxon>Micromonosporaceae</taxon>
        <taxon>Micromonospora</taxon>
    </lineage>
</organism>
<dbReference type="Proteomes" id="UP000277671">
    <property type="component" value="Unassembled WGS sequence"/>
</dbReference>
<dbReference type="AlphaFoldDB" id="A0A495JUL9"/>
<proteinExistence type="predicted"/>
<dbReference type="InterPro" id="IPR003615">
    <property type="entry name" value="HNH_nuc"/>
</dbReference>
<dbReference type="EMBL" id="RBKT01000001">
    <property type="protein sequence ID" value="RKR92683.1"/>
    <property type="molecule type" value="Genomic_DNA"/>
</dbReference>
<evidence type="ECO:0000313" key="2">
    <source>
        <dbReference type="EMBL" id="RKR92683.1"/>
    </source>
</evidence>
<dbReference type="GO" id="GO:0008270">
    <property type="term" value="F:zinc ion binding"/>
    <property type="evidence" value="ECO:0007669"/>
    <property type="project" value="InterPro"/>
</dbReference>
<dbReference type="InterPro" id="IPR002711">
    <property type="entry name" value="HNH"/>
</dbReference>
<keyword evidence="2" id="KW-0255">Endonuclease</keyword>
<keyword evidence="3" id="KW-1185">Reference proteome</keyword>
<dbReference type="PANTHER" id="PTHR33877:SF2">
    <property type="entry name" value="OS07G0170200 PROTEIN"/>
    <property type="match status" value="1"/>
</dbReference>
<dbReference type="GO" id="GO:0003676">
    <property type="term" value="F:nucleic acid binding"/>
    <property type="evidence" value="ECO:0007669"/>
    <property type="project" value="InterPro"/>
</dbReference>
<dbReference type="Gene3D" id="1.10.30.50">
    <property type="match status" value="1"/>
</dbReference>
<dbReference type="OrthoDB" id="3401490at2"/>
<dbReference type="RefSeq" id="WP_121160639.1">
    <property type="nucleotide sequence ID" value="NZ_RBKT01000001.1"/>
</dbReference>
<accession>A0A495JUL9</accession>
<keyword evidence="2" id="KW-0540">Nuclease</keyword>
<name>A0A495JUL9_9ACTN</name>
<reference evidence="2 3" key="1">
    <citation type="submission" date="2018-10" db="EMBL/GenBank/DDBJ databases">
        <title>Sequencing the genomes of 1000 actinobacteria strains.</title>
        <authorList>
            <person name="Klenk H.-P."/>
        </authorList>
    </citation>
    <scope>NUCLEOTIDE SEQUENCE [LARGE SCALE GENOMIC DNA]</scope>
    <source>
        <strain evidence="2 3">DSM 45175</strain>
    </source>
</reference>
<evidence type="ECO:0000313" key="3">
    <source>
        <dbReference type="Proteomes" id="UP000277671"/>
    </source>
</evidence>